<feature type="compositionally biased region" description="Basic residues" evidence="1">
    <location>
        <begin position="193"/>
        <end position="214"/>
    </location>
</feature>
<dbReference type="AlphaFoldDB" id="A0A3S5AE54"/>
<dbReference type="InterPro" id="IPR012920">
    <property type="entry name" value="rRNA_MeTfrase_SPB1-like_C"/>
</dbReference>
<keyword evidence="4" id="KW-1185">Reference proteome</keyword>
<feature type="region of interest" description="Disordered" evidence="1">
    <location>
        <begin position="152"/>
        <end position="224"/>
    </location>
</feature>
<dbReference type="Pfam" id="PF07780">
    <property type="entry name" value="Spb1_C"/>
    <property type="match status" value="1"/>
</dbReference>
<dbReference type="EMBL" id="CAAALY010052487">
    <property type="protein sequence ID" value="VEL21668.1"/>
    <property type="molecule type" value="Genomic_DNA"/>
</dbReference>
<dbReference type="Proteomes" id="UP000784294">
    <property type="component" value="Unassembled WGS sequence"/>
</dbReference>
<feature type="compositionally biased region" description="Low complexity" evidence="1">
    <location>
        <begin position="215"/>
        <end position="224"/>
    </location>
</feature>
<dbReference type="GO" id="GO:0005634">
    <property type="term" value="C:nucleus"/>
    <property type="evidence" value="ECO:0007669"/>
    <property type="project" value="InterPro"/>
</dbReference>
<accession>A0A3S5AE54</accession>
<name>A0A3S5AE54_9PLAT</name>
<evidence type="ECO:0000259" key="2">
    <source>
        <dbReference type="Pfam" id="PF07780"/>
    </source>
</evidence>
<dbReference type="OrthoDB" id="289250at2759"/>
<dbReference type="GO" id="GO:0006364">
    <property type="term" value="P:rRNA processing"/>
    <property type="evidence" value="ECO:0007669"/>
    <property type="project" value="InterPro"/>
</dbReference>
<feature type="compositionally biased region" description="Basic and acidic residues" evidence="1">
    <location>
        <begin position="170"/>
        <end position="190"/>
    </location>
</feature>
<comment type="caution">
    <text evidence="3">The sequence shown here is derived from an EMBL/GenBank/DDBJ whole genome shotgun (WGS) entry which is preliminary data.</text>
</comment>
<sequence>MSKYRKLKRPLTSEEESIAQLLIHSRKSRREVIESGFNRHRFFDNREDLPDWFVHDEKKHCRMTLPGLPEAPVIHKALTPSATLMGRTLKKTEEAKARRKARIAKRLKRVRQRTEDIPDDLPEKEKWMQIKQMYKKAGLLGKKKRPFHLVVNRKGGARNRAPPPKGARIKLVDRRMKADIRGRARSDGPVKSRASRKGKAGKKNGRKNPSRGHSRSGLSGHSKA</sequence>
<evidence type="ECO:0000313" key="3">
    <source>
        <dbReference type="EMBL" id="VEL21668.1"/>
    </source>
</evidence>
<evidence type="ECO:0000256" key="1">
    <source>
        <dbReference type="SAM" id="MobiDB-lite"/>
    </source>
</evidence>
<organism evidence="3 4">
    <name type="scientific">Protopolystoma xenopodis</name>
    <dbReference type="NCBI Taxonomy" id="117903"/>
    <lineage>
        <taxon>Eukaryota</taxon>
        <taxon>Metazoa</taxon>
        <taxon>Spiralia</taxon>
        <taxon>Lophotrochozoa</taxon>
        <taxon>Platyhelminthes</taxon>
        <taxon>Monogenea</taxon>
        <taxon>Polyopisthocotylea</taxon>
        <taxon>Polystomatidea</taxon>
        <taxon>Polystomatidae</taxon>
        <taxon>Protopolystoma</taxon>
    </lineage>
</organism>
<feature type="domain" description="Ribosomal RNA methyltransferase SPB1-like C-terminal" evidence="2">
    <location>
        <begin position="8"/>
        <end position="185"/>
    </location>
</feature>
<gene>
    <name evidence="3" type="ORF">PXEA_LOCUS15108</name>
</gene>
<evidence type="ECO:0000313" key="4">
    <source>
        <dbReference type="Proteomes" id="UP000784294"/>
    </source>
</evidence>
<protein>
    <recommendedName>
        <fullName evidence="2">Ribosomal RNA methyltransferase SPB1-like C-terminal domain-containing protein</fullName>
    </recommendedName>
</protein>
<dbReference type="GO" id="GO:0008168">
    <property type="term" value="F:methyltransferase activity"/>
    <property type="evidence" value="ECO:0007669"/>
    <property type="project" value="InterPro"/>
</dbReference>
<reference evidence="3" key="1">
    <citation type="submission" date="2018-11" db="EMBL/GenBank/DDBJ databases">
        <authorList>
            <consortium name="Pathogen Informatics"/>
        </authorList>
    </citation>
    <scope>NUCLEOTIDE SEQUENCE</scope>
</reference>
<proteinExistence type="predicted"/>